<evidence type="ECO:0000259" key="6">
    <source>
        <dbReference type="Pfam" id="PF08281"/>
    </source>
</evidence>
<dbReference type="InterPro" id="IPR036388">
    <property type="entry name" value="WH-like_DNA-bd_sf"/>
</dbReference>
<proteinExistence type="inferred from homology"/>
<dbReference type="SUPFAM" id="SSF88659">
    <property type="entry name" value="Sigma3 and sigma4 domains of RNA polymerase sigma factors"/>
    <property type="match status" value="1"/>
</dbReference>
<dbReference type="RefSeq" id="WP_105726700.1">
    <property type="nucleotide sequence ID" value="NZ_PVBS01000002.1"/>
</dbReference>
<evidence type="ECO:0000259" key="5">
    <source>
        <dbReference type="Pfam" id="PF04542"/>
    </source>
</evidence>
<dbReference type="GO" id="GO:0006352">
    <property type="term" value="P:DNA-templated transcription initiation"/>
    <property type="evidence" value="ECO:0007669"/>
    <property type="project" value="InterPro"/>
</dbReference>
<comment type="similarity">
    <text evidence="1">Belongs to the sigma-70 factor family. ECF subfamily.</text>
</comment>
<dbReference type="OrthoDB" id="9150024at2"/>
<dbReference type="Gene3D" id="1.10.10.10">
    <property type="entry name" value="Winged helix-like DNA-binding domain superfamily/Winged helix DNA-binding domain"/>
    <property type="match status" value="1"/>
</dbReference>
<dbReference type="GO" id="GO:0016987">
    <property type="term" value="F:sigma factor activity"/>
    <property type="evidence" value="ECO:0007669"/>
    <property type="project" value="UniProtKB-KW"/>
</dbReference>
<dbReference type="Gene3D" id="1.10.1740.10">
    <property type="match status" value="1"/>
</dbReference>
<dbReference type="CDD" id="cd06171">
    <property type="entry name" value="Sigma70_r4"/>
    <property type="match status" value="1"/>
</dbReference>
<keyword evidence="4" id="KW-0804">Transcription</keyword>
<dbReference type="InterPro" id="IPR039425">
    <property type="entry name" value="RNA_pol_sigma-70-like"/>
</dbReference>
<keyword evidence="2" id="KW-0805">Transcription regulation</keyword>
<evidence type="ECO:0000313" key="8">
    <source>
        <dbReference type="Proteomes" id="UP000238642"/>
    </source>
</evidence>
<protein>
    <submittedName>
        <fullName evidence="7">Sigma-70 family RNA polymerase sigma factor</fullName>
    </submittedName>
</protein>
<sequence>MTNYSHIEYWQRFIQGDQEAFRSLYDLYVNALFSYAIRYCADEEIVKDSIHDLFVDLHRYRSRLNPHVNVKAYLFGSLRRKVVESKRRSIDRSIFAENYRFRLGLETEDYITLSDDKENEVLTKLRAEMEKLPYRQKEALYLRFTCEMSYEQVAQIMDISIASCRTLIYRAIKDLRLRMENNKISQLLFIAFLPVREINDQPITSRAILS</sequence>
<evidence type="ECO:0000256" key="3">
    <source>
        <dbReference type="ARBA" id="ARBA00023082"/>
    </source>
</evidence>
<dbReference type="Proteomes" id="UP000238642">
    <property type="component" value="Unassembled WGS sequence"/>
</dbReference>
<dbReference type="InterPro" id="IPR013249">
    <property type="entry name" value="RNA_pol_sigma70_r4_t2"/>
</dbReference>
<dbReference type="SUPFAM" id="SSF88946">
    <property type="entry name" value="Sigma2 domain of RNA polymerase sigma factors"/>
    <property type="match status" value="1"/>
</dbReference>
<accession>A0A2S9JN11</accession>
<dbReference type="InterPro" id="IPR013325">
    <property type="entry name" value="RNA_pol_sigma_r2"/>
</dbReference>
<feature type="domain" description="RNA polymerase sigma factor 70 region 4 type 2" evidence="6">
    <location>
        <begin position="124"/>
        <end position="175"/>
    </location>
</feature>
<evidence type="ECO:0000256" key="2">
    <source>
        <dbReference type="ARBA" id="ARBA00023015"/>
    </source>
</evidence>
<dbReference type="InterPro" id="IPR013324">
    <property type="entry name" value="RNA_pol_sigma_r3/r4-like"/>
</dbReference>
<gene>
    <name evidence="7" type="ORF">C5749_13620</name>
</gene>
<evidence type="ECO:0000256" key="1">
    <source>
        <dbReference type="ARBA" id="ARBA00010641"/>
    </source>
</evidence>
<name>A0A2S9JN11_9SPHI</name>
<dbReference type="Pfam" id="PF04542">
    <property type="entry name" value="Sigma70_r2"/>
    <property type="match status" value="1"/>
</dbReference>
<dbReference type="GO" id="GO:0003677">
    <property type="term" value="F:DNA binding"/>
    <property type="evidence" value="ECO:0007669"/>
    <property type="project" value="InterPro"/>
</dbReference>
<evidence type="ECO:0000313" key="7">
    <source>
        <dbReference type="EMBL" id="PRD54486.1"/>
    </source>
</evidence>
<dbReference type="NCBIfam" id="TIGR02937">
    <property type="entry name" value="sigma70-ECF"/>
    <property type="match status" value="1"/>
</dbReference>
<feature type="domain" description="RNA polymerase sigma-70 region 2" evidence="5">
    <location>
        <begin position="24"/>
        <end position="88"/>
    </location>
</feature>
<dbReference type="AlphaFoldDB" id="A0A2S9JN11"/>
<organism evidence="7 8">
    <name type="scientific">Sphingobacterium gobiense</name>
    <dbReference type="NCBI Taxonomy" id="1382456"/>
    <lineage>
        <taxon>Bacteria</taxon>
        <taxon>Pseudomonadati</taxon>
        <taxon>Bacteroidota</taxon>
        <taxon>Sphingobacteriia</taxon>
        <taxon>Sphingobacteriales</taxon>
        <taxon>Sphingobacteriaceae</taxon>
        <taxon>Sphingobacterium</taxon>
    </lineage>
</organism>
<dbReference type="EMBL" id="PVBS01000002">
    <property type="protein sequence ID" value="PRD54486.1"/>
    <property type="molecule type" value="Genomic_DNA"/>
</dbReference>
<dbReference type="PANTHER" id="PTHR43133:SF46">
    <property type="entry name" value="RNA POLYMERASE SIGMA-70 FACTOR ECF SUBFAMILY"/>
    <property type="match status" value="1"/>
</dbReference>
<dbReference type="Pfam" id="PF08281">
    <property type="entry name" value="Sigma70_r4_2"/>
    <property type="match status" value="1"/>
</dbReference>
<reference evidence="7 8" key="1">
    <citation type="submission" date="2018-02" db="EMBL/GenBank/DDBJ databases">
        <title>The draft genome of Sphingobacterium gobiense H7.</title>
        <authorList>
            <person name="Li L."/>
            <person name="Liu L."/>
            <person name="Zhang X."/>
            <person name="Wang T."/>
            <person name="Liang L."/>
        </authorList>
    </citation>
    <scope>NUCLEOTIDE SEQUENCE [LARGE SCALE GENOMIC DNA]</scope>
    <source>
        <strain evidence="7 8">ACCC 05757</strain>
    </source>
</reference>
<dbReference type="PANTHER" id="PTHR43133">
    <property type="entry name" value="RNA POLYMERASE ECF-TYPE SIGMA FACTO"/>
    <property type="match status" value="1"/>
</dbReference>
<evidence type="ECO:0000256" key="4">
    <source>
        <dbReference type="ARBA" id="ARBA00023163"/>
    </source>
</evidence>
<dbReference type="InterPro" id="IPR014284">
    <property type="entry name" value="RNA_pol_sigma-70_dom"/>
</dbReference>
<comment type="caution">
    <text evidence="7">The sequence shown here is derived from an EMBL/GenBank/DDBJ whole genome shotgun (WGS) entry which is preliminary data.</text>
</comment>
<keyword evidence="3" id="KW-0731">Sigma factor</keyword>
<dbReference type="InterPro" id="IPR007627">
    <property type="entry name" value="RNA_pol_sigma70_r2"/>
</dbReference>
<keyword evidence="8" id="KW-1185">Reference proteome</keyword>